<dbReference type="SMART" id="SM01248">
    <property type="entry name" value="KaiB"/>
    <property type="match status" value="1"/>
</dbReference>
<dbReference type="Proteomes" id="UP000315995">
    <property type="component" value="Chromosome"/>
</dbReference>
<evidence type="ECO:0000313" key="4">
    <source>
        <dbReference type="Proteomes" id="UP000315995"/>
    </source>
</evidence>
<protein>
    <submittedName>
        <fullName evidence="3">Circadian clock protein KaiB</fullName>
    </submittedName>
</protein>
<accession>A0A5B8Y6Z4</accession>
<dbReference type="Gene3D" id="3.40.30.10">
    <property type="entry name" value="Glutaredoxin"/>
    <property type="match status" value="1"/>
</dbReference>
<dbReference type="InterPro" id="IPR011649">
    <property type="entry name" value="KaiB_domain"/>
</dbReference>
<dbReference type="PANTHER" id="PTHR41709">
    <property type="entry name" value="KAIB-LIKE PROTEIN 1"/>
    <property type="match status" value="1"/>
</dbReference>
<dbReference type="GO" id="GO:0048511">
    <property type="term" value="P:rhythmic process"/>
    <property type="evidence" value="ECO:0007669"/>
    <property type="project" value="InterPro"/>
</dbReference>
<dbReference type="EMBL" id="CP041186">
    <property type="protein sequence ID" value="QDG52398.1"/>
    <property type="molecule type" value="Genomic_DNA"/>
</dbReference>
<proteinExistence type="predicted"/>
<gene>
    <name evidence="3" type="ORF">FIV42_17115</name>
</gene>
<name>A0A4Y6PVQ5_PERCE</name>
<feature type="domain" description="KaiB" evidence="2">
    <location>
        <begin position="42"/>
        <end position="123"/>
    </location>
</feature>
<reference evidence="3 4" key="1">
    <citation type="submission" date="2019-06" db="EMBL/GenBank/DDBJ databases">
        <title>Persicimonas caeni gen. nov., sp. nov., a predatory bacterium isolated from solar saltern.</title>
        <authorList>
            <person name="Wang S."/>
        </authorList>
    </citation>
    <scope>NUCLEOTIDE SEQUENCE [LARGE SCALE GENOMIC DNA]</scope>
    <source>
        <strain evidence="3 4">YN101</strain>
    </source>
</reference>
<sequence>MSVNVNSASDVSTSSKNLHVAGDTPAGTRPMNKPSDQTLQLRLYVAPNSRASTLARRNLETALDILQPHEADVEVVDVTEHPRRAARDGALVTPLLVRVQPEPRRKVGGTLEDQKSLLAVLSGLS</sequence>
<dbReference type="OrthoDB" id="5458519at2"/>
<keyword evidence="4" id="KW-1185">Reference proteome</keyword>
<dbReference type="PANTHER" id="PTHR41709:SF2">
    <property type="entry name" value="CIRCADIAN CLOCK PROTEIN KAIB2"/>
    <property type="match status" value="1"/>
</dbReference>
<feature type="region of interest" description="Disordered" evidence="1">
    <location>
        <begin position="1"/>
        <end position="36"/>
    </location>
</feature>
<evidence type="ECO:0000256" key="1">
    <source>
        <dbReference type="SAM" id="MobiDB-lite"/>
    </source>
</evidence>
<dbReference type="SUPFAM" id="SSF52833">
    <property type="entry name" value="Thioredoxin-like"/>
    <property type="match status" value="1"/>
</dbReference>
<dbReference type="AlphaFoldDB" id="A0A4Y6PVQ5"/>
<evidence type="ECO:0000313" key="3">
    <source>
        <dbReference type="EMBL" id="QDG52398.1"/>
    </source>
</evidence>
<organism evidence="3 4">
    <name type="scientific">Persicimonas caeni</name>
    <dbReference type="NCBI Taxonomy" id="2292766"/>
    <lineage>
        <taxon>Bacteria</taxon>
        <taxon>Deltaproteobacteria</taxon>
        <taxon>Bradymonadales</taxon>
        <taxon>Bradymonadaceae</taxon>
        <taxon>Persicimonas</taxon>
    </lineage>
</organism>
<dbReference type="InterPro" id="IPR036249">
    <property type="entry name" value="Thioredoxin-like_sf"/>
</dbReference>
<dbReference type="InterPro" id="IPR039022">
    <property type="entry name" value="KaiB-like"/>
</dbReference>
<dbReference type="Pfam" id="PF07689">
    <property type="entry name" value="KaiB"/>
    <property type="match status" value="1"/>
</dbReference>
<evidence type="ECO:0000259" key="2">
    <source>
        <dbReference type="SMART" id="SM01248"/>
    </source>
</evidence>
<accession>A0A4Y6PVQ5</accession>
<feature type="compositionally biased region" description="Polar residues" evidence="1">
    <location>
        <begin position="1"/>
        <end position="17"/>
    </location>
</feature>